<proteinExistence type="predicted"/>
<name>A0AB33R839_STREQ</name>
<dbReference type="Proteomes" id="UP000009215">
    <property type="component" value="Chromosome"/>
</dbReference>
<dbReference type="PANTHER" id="PTHR37292:SF2">
    <property type="entry name" value="DUF262 DOMAIN-CONTAINING PROTEIN"/>
    <property type="match status" value="1"/>
</dbReference>
<organism evidence="2 3">
    <name type="scientific">Streptococcus dysgalactiae subsp. equisimilis AC-2713</name>
    <dbReference type="NCBI Taxonomy" id="759913"/>
    <lineage>
        <taxon>Bacteria</taxon>
        <taxon>Bacillati</taxon>
        <taxon>Bacillota</taxon>
        <taxon>Bacilli</taxon>
        <taxon>Lactobacillales</taxon>
        <taxon>Streptococcaceae</taxon>
        <taxon>Streptococcus</taxon>
    </lineage>
</organism>
<feature type="domain" description="GmrSD restriction endonucleases N-terminal" evidence="1">
    <location>
        <begin position="11"/>
        <end position="263"/>
    </location>
</feature>
<evidence type="ECO:0000313" key="2">
    <source>
        <dbReference type="EMBL" id="CCI62852.1"/>
    </source>
</evidence>
<dbReference type="KEGG" id="sdc:SDSE_1358"/>
<evidence type="ECO:0000313" key="3">
    <source>
        <dbReference type="Proteomes" id="UP000009215"/>
    </source>
</evidence>
<dbReference type="PANTHER" id="PTHR37292">
    <property type="entry name" value="VNG6097C"/>
    <property type="match status" value="1"/>
</dbReference>
<evidence type="ECO:0000259" key="1">
    <source>
        <dbReference type="Pfam" id="PF03235"/>
    </source>
</evidence>
<dbReference type="EMBL" id="HE858529">
    <property type="protein sequence ID" value="CCI62852.1"/>
    <property type="molecule type" value="Genomic_DNA"/>
</dbReference>
<sequence>MVKGFQSAITIKEAIDKIDENKFVLPGIQRRFVWQPEQIELLFDSIMRDYPMNSLMLWEITDPKIKNEYNYYSFLRKYKQRFAVENELINKTASDSDFFAVIDGQQRLNSLYIGLKGSYTVKKPHKQWIDKSDHFDEKFLFLNISSEFTSESSIDRQYDFRFLTQVESEVDSNNCWYKVTDILAINQDDIFGEISDFVDSHENILDKKYARNTLQKLNKVIREAKILNYYQEDEQDLDKILDIFIRTNDGGTKLTFSDLLMSVLTTHWKESRDEFDELIKDIRNFGDFNISSDLIIKSILVIYSADIKNRVKNFDQELLRKVIKDWDRIKIVISNVFQMFYKMGFNSQTFPALNAAIPIIYFVYKHEMEEEIIKARFIGTQNHKLIKKWLILAFLKRIFGGQADTVLLELRKIINEQNDGEFPLQSIIDKAKSHPTKNYNFDSEFIDDLFERTYGGDVFFVLSLFYPELDYYNQNFHVDHLHPQTLFKQKNSEYGEMISRVSNNWNKLGNLQLLNSELNTAKNDKLLKLWVEENEVPRQQLFISNETSLEFPDFEDFYNDRVSCMKVKLKTLLE</sequence>
<dbReference type="Pfam" id="PF03235">
    <property type="entry name" value="GmrSD_N"/>
    <property type="match status" value="1"/>
</dbReference>
<accession>A0AB33R839</accession>
<dbReference type="RefSeq" id="WP_015057716.1">
    <property type="nucleotide sequence ID" value="NC_019042.1"/>
</dbReference>
<dbReference type="InterPro" id="IPR004919">
    <property type="entry name" value="GmrSD_N"/>
</dbReference>
<gene>
    <name evidence="2" type="ORF">SDSE_1358</name>
</gene>
<dbReference type="AlphaFoldDB" id="A0AB33R839"/>
<reference evidence="2 3" key="1">
    <citation type="submission" date="2012-05" db="EMBL/GenBank/DDBJ databases">
        <title>Complete genome sequence of a Streptococcus dysgalactiae subsp. equisimilis strain possessing Lancefield's group A antigen.</title>
        <authorList>
            <person name="Luetticken R."/>
            <person name="Bruellhoff K."/>
            <person name="Van der Linden M."/>
            <person name="Peltroche-Llacsahuanga H."/>
            <person name="Blom J."/>
            <person name="Weber-Lehmann J."/>
            <person name="Ferretti J.J."/>
            <person name="McShan W.M."/>
        </authorList>
    </citation>
    <scope>NUCLEOTIDE SEQUENCE [LARGE SCALE GENOMIC DNA]</scope>
    <source>
        <strain evidence="2 3">AC-2713</strain>
    </source>
</reference>
<protein>
    <recommendedName>
        <fullName evidence="1">GmrSD restriction endonucleases N-terminal domain-containing protein</fullName>
    </recommendedName>
</protein>